<evidence type="ECO:0000256" key="2">
    <source>
        <dbReference type="ARBA" id="ARBA00022525"/>
    </source>
</evidence>
<dbReference type="Proteomes" id="UP000054495">
    <property type="component" value="Unassembled WGS sequence"/>
</dbReference>
<feature type="disulfide bond" evidence="5">
    <location>
        <begin position="101"/>
        <end position="171"/>
    </location>
</feature>
<evidence type="ECO:0000256" key="4">
    <source>
        <dbReference type="PIRSR" id="PIRSR601820-1"/>
    </source>
</evidence>
<dbReference type="AlphaFoldDB" id="A0A0D6LUV0"/>
<dbReference type="InterPro" id="IPR001134">
    <property type="entry name" value="Netrin_domain"/>
</dbReference>
<feature type="binding site" evidence="4">
    <location>
        <position position="101"/>
    </location>
    <ligand>
        <name>Zn(2+)</name>
        <dbReference type="ChEBI" id="CHEBI:29105"/>
        <note>ligand shared with metalloproteinase partner</note>
    </ligand>
</feature>
<dbReference type="PROSITE" id="PS50189">
    <property type="entry name" value="NTR"/>
    <property type="match status" value="1"/>
</dbReference>
<dbReference type="SUPFAM" id="SSF50242">
    <property type="entry name" value="TIMP-like"/>
    <property type="match status" value="1"/>
</dbReference>
<sequence>MPLGRTSSASGSASDGLTSFALGMKVDEDARGRPPSVVDTRQLKEAIEEDPSQTTRELGNRCRGNFCTKSRWKRLKNKCMNLLQMKVLIILCSSVSIVLSCSCFPQSANEVFCQADWVSRVKVTSFLNPNNDETGMYDVIYTVNHIRIYKNPTYLLMLPPLVYTPSNGATCGLYMEVGKQYLLSATWVITGRMAHFITTSWLSRHLSRSRNSSEAFGGTSQNKRNMGSCVVITKKRFNCFHSQLKTFLE</sequence>
<dbReference type="InterPro" id="IPR001820">
    <property type="entry name" value="TIMP"/>
</dbReference>
<reference evidence="7 8" key="1">
    <citation type="submission" date="2013-05" db="EMBL/GenBank/DDBJ databases">
        <title>Draft genome of the parasitic nematode Anyclostoma ceylanicum.</title>
        <authorList>
            <person name="Mitreva M."/>
        </authorList>
    </citation>
    <scope>NUCLEOTIDE SEQUENCE [LARGE SCALE GENOMIC DNA]</scope>
</reference>
<dbReference type="GO" id="GO:0046872">
    <property type="term" value="F:metal ion binding"/>
    <property type="evidence" value="ECO:0007669"/>
    <property type="project" value="UniProtKB-KW"/>
</dbReference>
<keyword evidence="4" id="KW-0479">Metal-binding</keyword>
<dbReference type="GO" id="GO:0008191">
    <property type="term" value="F:metalloendopeptidase inhibitor activity"/>
    <property type="evidence" value="ECO:0007669"/>
    <property type="project" value="InterPro"/>
</dbReference>
<name>A0A0D6LUV0_9BILA</name>
<dbReference type="InterPro" id="IPR008993">
    <property type="entry name" value="TIMP-like_OB-fold"/>
</dbReference>
<comment type="subcellular location">
    <subcellularLocation>
        <location evidence="1">Secreted</location>
    </subcellularLocation>
</comment>
<keyword evidence="8" id="KW-1185">Reference proteome</keyword>
<gene>
    <name evidence="7" type="ORF">ANCCEY_09475</name>
</gene>
<dbReference type="Gene3D" id="2.40.50.120">
    <property type="match status" value="1"/>
</dbReference>
<dbReference type="EMBL" id="KE125110">
    <property type="protein sequence ID" value="EPB71422.1"/>
    <property type="molecule type" value="Genomic_DNA"/>
</dbReference>
<dbReference type="PANTHER" id="PTHR11844">
    <property type="entry name" value="METALLOPROTEASE INHIBITOR"/>
    <property type="match status" value="1"/>
</dbReference>
<dbReference type="PANTHER" id="PTHR11844:SF25">
    <property type="entry name" value="NTR DOMAIN-CONTAINING PROTEIN"/>
    <property type="match status" value="1"/>
</dbReference>
<evidence type="ECO:0000313" key="8">
    <source>
        <dbReference type="Proteomes" id="UP000054495"/>
    </source>
</evidence>
<organism evidence="7 8">
    <name type="scientific">Ancylostoma ceylanicum</name>
    <dbReference type="NCBI Taxonomy" id="53326"/>
    <lineage>
        <taxon>Eukaryota</taxon>
        <taxon>Metazoa</taxon>
        <taxon>Ecdysozoa</taxon>
        <taxon>Nematoda</taxon>
        <taxon>Chromadorea</taxon>
        <taxon>Rhabditida</taxon>
        <taxon>Rhabditina</taxon>
        <taxon>Rhabditomorpha</taxon>
        <taxon>Strongyloidea</taxon>
        <taxon>Ancylostomatidae</taxon>
        <taxon>Ancylostomatinae</taxon>
        <taxon>Ancylostoma</taxon>
    </lineage>
</organism>
<keyword evidence="2" id="KW-0964">Secreted</keyword>
<feature type="domain" description="NTR" evidence="6">
    <location>
        <begin position="101"/>
        <end position="229"/>
    </location>
</feature>
<dbReference type="GO" id="GO:0002020">
    <property type="term" value="F:protease binding"/>
    <property type="evidence" value="ECO:0007669"/>
    <property type="project" value="TreeGrafter"/>
</dbReference>
<keyword evidence="4" id="KW-0862">Zinc</keyword>
<keyword evidence="3 5" id="KW-1015">Disulfide bond</keyword>
<evidence type="ECO:0000256" key="3">
    <source>
        <dbReference type="ARBA" id="ARBA00023157"/>
    </source>
</evidence>
<dbReference type="GO" id="GO:0031012">
    <property type="term" value="C:extracellular matrix"/>
    <property type="evidence" value="ECO:0007669"/>
    <property type="project" value="TreeGrafter"/>
</dbReference>
<evidence type="ECO:0000256" key="1">
    <source>
        <dbReference type="ARBA" id="ARBA00004613"/>
    </source>
</evidence>
<dbReference type="GO" id="GO:0005615">
    <property type="term" value="C:extracellular space"/>
    <property type="evidence" value="ECO:0007669"/>
    <property type="project" value="TreeGrafter"/>
</dbReference>
<dbReference type="Pfam" id="PF00965">
    <property type="entry name" value="TIMP"/>
    <property type="match status" value="1"/>
</dbReference>
<protein>
    <submittedName>
        <fullName evidence="7">Tissue inhibitor of metalloproteinase</fullName>
    </submittedName>
</protein>
<evidence type="ECO:0000256" key="5">
    <source>
        <dbReference type="PIRSR" id="PIRSR601820-3"/>
    </source>
</evidence>
<accession>A0A0D6LUV0</accession>
<proteinExistence type="predicted"/>
<evidence type="ECO:0000313" key="7">
    <source>
        <dbReference type="EMBL" id="EPB71422.1"/>
    </source>
</evidence>
<evidence type="ECO:0000259" key="6">
    <source>
        <dbReference type="PROSITE" id="PS50189"/>
    </source>
</evidence>
<dbReference type="GO" id="GO:0051045">
    <property type="term" value="P:negative regulation of membrane protein ectodomain proteolysis"/>
    <property type="evidence" value="ECO:0007669"/>
    <property type="project" value="TreeGrafter"/>
</dbReference>